<accession>A0A919IQ83</accession>
<reference evidence="2" key="1">
    <citation type="submission" date="2021-01" db="EMBL/GenBank/DDBJ databases">
        <title>Whole genome shotgun sequence of Actinoplanes cyaneus NBRC 14990.</title>
        <authorList>
            <person name="Komaki H."/>
            <person name="Tamura T."/>
        </authorList>
    </citation>
    <scope>NUCLEOTIDE SEQUENCE</scope>
    <source>
        <strain evidence="2">NBRC 14990</strain>
    </source>
</reference>
<feature type="compositionally biased region" description="Basic and acidic residues" evidence="1">
    <location>
        <begin position="118"/>
        <end position="131"/>
    </location>
</feature>
<organism evidence="2 3">
    <name type="scientific">Actinoplanes cyaneus</name>
    <dbReference type="NCBI Taxonomy" id="52696"/>
    <lineage>
        <taxon>Bacteria</taxon>
        <taxon>Bacillati</taxon>
        <taxon>Actinomycetota</taxon>
        <taxon>Actinomycetes</taxon>
        <taxon>Micromonosporales</taxon>
        <taxon>Micromonosporaceae</taxon>
        <taxon>Actinoplanes</taxon>
    </lineage>
</organism>
<proteinExistence type="predicted"/>
<evidence type="ECO:0000256" key="1">
    <source>
        <dbReference type="SAM" id="MobiDB-lite"/>
    </source>
</evidence>
<name>A0A919IQ83_9ACTN</name>
<dbReference type="AlphaFoldDB" id="A0A919IQ83"/>
<feature type="compositionally biased region" description="Basic and acidic residues" evidence="1">
    <location>
        <begin position="9"/>
        <end position="26"/>
    </location>
</feature>
<evidence type="ECO:0000313" key="2">
    <source>
        <dbReference type="EMBL" id="GID68966.1"/>
    </source>
</evidence>
<feature type="region of interest" description="Disordered" evidence="1">
    <location>
        <begin position="1"/>
        <end position="28"/>
    </location>
</feature>
<feature type="region of interest" description="Disordered" evidence="1">
    <location>
        <begin position="110"/>
        <end position="151"/>
    </location>
</feature>
<protein>
    <submittedName>
        <fullName evidence="2">Uncharacterized protein</fullName>
    </submittedName>
</protein>
<sequence>MGDVQGQAPDDRRPERHVRGAPEGRGPRGKLTALAGLLRDHYDAVEADFQRFYGVDLGGLWRGELSLRRVSALVTNLPPESATWAAENGEALGASRADVLLADIFQAVTGQPHPLRPQPKDRAAVERHESTAARLRAQRARVAAQRPKEAS</sequence>
<dbReference type="EMBL" id="BOMH01000056">
    <property type="protein sequence ID" value="GID68966.1"/>
    <property type="molecule type" value="Genomic_DNA"/>
</dbReference>
<dbReference type="Proteomes" id="UP000619479">
    <property type="component" value="Unassembled WGS sequence"/>
</dbReference>
<comment type="caution">
    <text evidence="2">The sequence shown here is derived from an EMBL/GenBank/DDBJ whole genome shotgun (WGS) entry which is preliminary data.</text>
</comment>
<keyword evidence="3" id="KW-1185">Reference proteome</keyword>
<evidence type="ECO:0000313" key="3">
    <source>
        <dbReference type="Proteomes" id="UP000619479"/>
    </source>
</evidence>
<gene>
    <name evidence="2" type="ORF">Acy02nite_68470</name>
</gene>
<feature type="compositionally biased region" description="Low complexity" evidence="1">
    <location>
        <begin position="132"/>
        <end position="145"/>
    </location>
</feature>